<evidence type="ECO:0000256" key="3">
    <source>
        <dbReference type="ARBA" id="ARBA00011738"/>
    </source>
</evidence>
<feature type="binding site" evidence="12">
    <location>
        <position position="44"/>
    </location>
    <ligand>
        <name>D-ribulose 5-phosphate</name>
        <dbReference type="ChEBI" id="CHEBI:58121"/>
    </ligand>
</feature>
<evidence type="ECO:0000256" key="13">
    <source>
        <dbReference type="RuleBase" id="RU003843"/>
    </source>
</evidence>
<comment type="pathway">
    <text evidence="2 12 13">Cofactor biosynthesis; riboflavin biosynthesis; 2-hydroxy-3-oxobutyl phosphate from D-ribulose 5-phosphate: step 1/1.</text>
</comment>
<evidence type="ECO:0000256" key="1">
    <source>
        <dbReference type="ARBA" id="ARBA00002284"/>
    </source>
</evidence>
<feature type="site" description="Essential for catalytic activity" evidence="12">
    <location>
        <position position="176"/>
    </location>
</feature>
<dbReference type="RefSeq" id="WP_037439102.1">
    <property type="nucleotide sequence ID" value="NZ_JNFF01000030.1"/>
</dbReference>
<evidence type="ECO:0000256" key="9">
    <source>
        <dbReference type="ARBA" id="ARBA00023211"/>
    </source>
</evidence>
<keyword evidence="9 12" id="KW-0464">Manganese</keyword>
<dbReference type="PANTHER" id="PTHR21327">
    <property type="entry name" value="GTP CYCLOHYDROLASE II-RELATED"/>
    <property type="match status" value="1"/>
</dbReference>
<comment type="catalytic activity">
    <reaction evidence="12 13">
        <text>D-ribulose 5-phosphate = (2S)-2-hydroxy-3-oxobutyl phosphate + formate + H(+)</text>
        <dbReference type="Rhea" id="RHEA:18457"/>
        <dbReference type="ChEBI" id="CHEBI:15378"/>
        <dbReference type="ChEBI" id="CHEBI:15740"/>
        <dbReference type="ChEBI" id="CHEBI:58121"/>
        <dbReference type="ChEBI" id="CHEBI:58830"/>
        <dbReference type="EC" id="4.1.99.12"/>
    </reaction>
</comment>
<evidence type="ECO:0000256" key="2">
    <source>
        <dbReference type="ARBA" id="ARBA00004904"/>
    </source>
</evidence>
<comment type="cofactor">
    <cofactor evidence="12 13">
        <name>Mg(2+)</name>
        <dbReference type="ChEBI" id="CHEBI:18420"/>
    </cofactor>
    <cofactor evidence="12 13">
        <name>Mn(2+)</name>
        <dbReference type="ChEBI" id="CHEBI:29035"/>
    </cofactor>
    <text evidence="12 13">Binds 2 divalent metal cations per subunit. Magnesium or manganese.</text>
</comment>
<evidence type="ECO:0000256" key="12">
    <source>
        <dbReference type="HAMAP-Rule" id="MF_00180"/>
    </source>
</evidence>
<organism evidence="14 15">
    <name type="scientific">Pedobacter antarcticus 4BY</name>
    <dbReference type="NCBI Taxonomy" id="1358423"/>
    <lineage>
        <taxon>Bacteria</taxon>
        <taxon>Pseudomonadati</taxon>
        <taxon>Bacteroidota</taxon>
        <taxon>Sphingobacteriia</taxon>
        <taxon>Sphingobacteriales</taxon>
        <taxon>Sphingobacteriaceae</taxon>
        <taxon>Pedobacter</taxon>
    </lineage>
</organism>
<dbReference type="eggNOG" id="COG0108">
    <property type="taxonomic scope" value="Bacteria"/>
</dbReference>
<dbReference type="EMBL" id="JNFF01000030">
    <property type="protein sequence ID" value="KEQ30772.1"/>
    <property type="molecule type" value="Genomic_DNA"/>
</dbReference>
<evidence type="ECO:0000256" key="8">
    <source>
        <dbReference type="ARBA" id="ARBA00022842"/>
    </source>
</evidence>
<comment type="subunit">
    <text evidence="3 12 13">Homodimer.</text>
</comment>
<feature type="binding site" evidence="12">
    <location>
        <position position="40"/>
    </location>
    <ligand>
        <name>Mg(2+)</name>
        <dbReference type="ChEBI" id="CHEBI:18420"/>
        <label>1</label>
    </ligand>
</feature>
<feature type="binding site" evidence="12">
    <location>
        <position position="155"/>
    </location>
    <ligand>
        <name>Mg(2+)</name>
        <dbReference type="ChEBI" id="CHEBI:18420"/>
        <label>2</label>
    </ligand>
</feature>
<reference evidence="14 15" key="1">
    <citation type="journal article" date="1992" name="Int. J. Syst. Bacteriol.">
        <title>Sphingobacterium antarcticus sp. nov. a Psychrotrophic Bacterium from the Soils of Schirmacher Oasis, Antarctica.</title>
        <authorList>
            <person name="Shivaji S."/>
            <person name="Ray M.K."/>
            <person name="Rao N.S."/>
            <person name="Saiserr L."/>
            <person name="Jagannadham M.V."/>
            <person name="Kumar G.S."/>
            <person name="Reddy G."/>
            <person name="Bhargava P.M."/>
        </authorList>
    </citation>
    <scope>NUCLEOTIDE SEQUENCE [LARGE SCALE GENOMIC DNA]</scope>
    <source>
        <strain evidence="14 15">4BY</strain>
    </source>
</reference>
<feature type="binding site" evidence="12">
    <location>
        <begin position="39"/>
        <end position="40"/>
    </location>
    <ligand>
        <name>D-ribulose 5-phosphate</name>
        <dbReference type="ChEBI" id="CHEBI:58121"/>
    </ligand>
</feature>
<comment type="function">
    <text evidence="1 12 13">Catalyzes the conversion of D-ribulose 5-phosphate to formate and 3,4-dihydroxy-2-butanone 4-phosphate.</text>
</comment>
<keyword evidence="6 12" id="KW-0686">Riboflavin biosynthesis</keyword>
<dbReference type="InterPro" id="IPR000422">
    <property type="entry name" value="DHBP_synthase_RibB"/>
</dbReference>
<name>A0A081PJ99_9SPHI</name>
<dbReference type="Gene3D" id="3.90.870.10">
    <property type="entry name" value="DHBP synthase"/>
    <property type="match status" value="1"/>
</dbReference>
<protein>
    <recommendedName>
        <fullName evidence="5 12">3,4-dihydroxy-2-butanone 4-phosphate synthase</fullName>
        <shortName evidence="12 13">DHBP synthase</shortName>
        <ecNumber evidence="4 12">4.1.99.12</ecNumber>
    </recommendedName>
</protein>
<dbReference type="PANTHER" id="PTHR21327:SF38">
    <property type="entry name" value="3,4-DIHYDROXY-2-BUTANONE 4-PHOSPHATE SYNTHASE"/>
    <property type="match status" value="1"/>
</dbReference>
<evidence type="ECO:0000313" key="15">
    <source>
        <dbReference type="Proteomes" id="UP000028007"/>
    </source>
</evidence>
<dbReference type="NCBIfam" id="TIGR00506">
    <property type="entry name" value="ribB"/>
    <property type="match status" value="1"/>
</dbReference>
<feature type="binding site" evidence="12">
    <location>
        <position position="40"/>
    </location>
    <ligand>
        <name>Mg(2+)</name>
        <dbReference type="ChEBI" id="CHEBI:18420"/>
        <label>2</label>
    </ligand>
</feature>
<dbReference type="InterPro" id="IPR017945">
    <property type="entry name" value="DHBP_synth_RibB-like_a/b_dom"/>
</dbReference>
<accession>A0A081PJ99</accession>
<comment type="similarity">
    <text evidence="11 12 13">Belongs to the DHBP synthase family.</text>
</comment>
<dbReference type="FunFam" id="3.90.870.10:FF:000002">
    <property type="entry name" value="3,4-dihydroxy-2-butanone 4-phosphate synthase"/>
    <property type="match status" value="1"/>
</dbReference>
<dbReference type="Proteomes" id="UP000028007">
    <property type="component" value="Unassembled WGS sequence"/>
</dbReference>
<dbReference type="UniPathway" id="UPA00275">
    <property type="reaction ID" value="UER00399"/>
</dbReference>
<dbReference type="GO" id="GO:0008686">
    <property type="term" value="F:3,4-dihydroxy-2-butanone-4-phosphate synthase activity"/>
    <property type="evidence" value="ECO:0007669"/>
    <property type="project" value="UniProtKB-UniRule"/>
</dbReference>
<dbReference type="Pfam" id="PF00926">
    <property type="entry name" value="DHBP_synthase"/>
    <property type="match status" value="1"/>
</dbReference>
<dbReference type="SUPFAM" id="SSF55821">
    <property type="entry name" value="YrdC/RibB"/>
    <property type="match status" value="1"/>
</dbReference>
<dbReference type="EC" id="4.1.99.12" evidence="4 12"/>
<evidence type="ECO:0000256" key="5">
    <source>
        <dbReference type="ARBA" id="ARBA00018836"/>
    </source>
</evidence>
<evidence type="ECO:0000256" key="4">
    <source>
        <dbReference type="ARBA" id="ARBA00012153"/>
    </source>
</evidence>
<keyword evidence="7 12" id="KW-0479">Metal-binding</keyword>
<keyword evidence="8 12" id="KW-0460">Magnesium</keyword>
<evidence type="ECO:0000256" key="11">
    <source>
        <dbReference type="ARBA" id="ARBA00060730"/>
    </source>
</evidence>
<gene>
    <name evidence="12" type="primary">ribB</name>
    <name evidence="14" type="ORF">N180_10510</name>
</gene>
<evidence type="ECO:0000256" key="10">
    <source>
        <dbReference type="ARBA" id="ARBA00023239"/>
    </source>
</evidence>
<dbReference type="AlphaFoldDB" id="A0A081PJ99"/>
<comment type="caution">
    <text evidence="14">The sequence shown here is derived from an EMBL/GenBank/DDBJ whole genome shotgun (WGS) entry which is preliminary data.</text>
</comment>
<proteinExistence type="inferred from homology"/>
<dbReference type="GO" id="GO:0030145">
    <property type="term" value="F:manganese ion binding"/>
    <property type="evidence" value="ECO:0007669"/>
    <property type="project" value="UniProtKB-UniRule"/>
</dbReference>
<keyword evidence="10 12" id="KW-0456">Lyase</keyword>
<feature type="site" description="Essential for catalytic activity" evidence="12">
    <location>
        <position position="138"/>
    </location>
</feature>
<evidence type="ECO:0000256" key="7">
    <source>
        <dbReference type="ARBA" id="ARBA00022723"/>
    </source>
</evidence>
<evidence type="ECO:0000313" key="14">
    <source>
        <dbReference type="EMBL" id="KEQ30772.1"/>
    </source>
</evidence>
<dbReference type="GO" id="GO:0000287">
    <property type="term" value="F:magnesium ion binding"/>
    <property type="evidence" value="ECO:0007669"/>
    <property type="project" value="UniProtKB-UniRule"/>
</dbReference>
<sequence length="216" mass="23696">MEDHNELSLFGNNYKERVENALESLKAGRGVLVVDDESRENEGDLIFPAENMSVSDMALMIRECSGIVCLCLTADHADRLELHPMVQVNTSKFHTPFTITIEAKEGVTTGVSAADRIQTIRTAVADNAEAEHLSRPGHIFPLRANADGVFGRRGHTEASIDLMILAGLKPAAVLCELTNEDGTMARLPEISLFARKQSSTVVSVEDIFQYRLSLQV</sequence>
<feature type="binding site" evidence="12">
    <location>
        <begin position="152"/>
        <end position="156"/>
    </location>
    <ligand>
        <name>D-ribulose 5-phosphate</name>
        <dbReference type="ChEBI" id="CHEBI:58121"/>
    </ligand>
</feature>
<dbReference type="OrthoDB" id="9793111at2"/>
<evidence type="ECO:0000256" key="6">
    <source>
        <dbReference type="ARBA" id="ARBA00022619"/>
    </source>
</evidence>
<dbReference type="GO" id="GO:0005829">
    <property type="term" value="C:cytosol"/>
    <property type="evidence" value="ECO:0007669"/>
    <property type="project" value="TreeGrafter"/>
</dbReference>
<dbReference type="HAMAP" id="MF_00180">
    <property type="entry name" value="RibB"/>
    <property type="match status" value="1"/>
</dbReference>
<keyword evidence="15" id="KW-1185">Reference proteome</keyword>
<dbReference type="GO" id="GO:0009231">
    <property type="term" value="P:riboflavin biosynthetic process"/>
    <property type="evidence" value="ECO:0007669"/>
    <property type="project" value="UniProtKB-UniRule"/>
</dbReference>